<dbReference type="SUPFAM" id="SSF54637">
    <property type="entry name" value="Thioesterase/thiol ester dehydrase-isomerase"/>
    <property type="match status" value="1"/>
</dbReference>
<dbReference type="PANTHER" id="PTHR31793">
    <property type="entry name" value="4-HYDROXYBENZOYL-COA THIOESTERASE FAMILY MEMBER"/>
    <property type="match status" value="1"/>
</dbReference>
<dbReference type="PANTHER" id="PTHR31793:SF27">
    <property type="entry name" value="NOVEL THIOESTERASE SUPERFAMILY DOMAIN AND SAPOSIN A-TYPE DOMAIN CONTAINING PROTEIN (0610012H03RIK)"/>
    <property type="match status" value="1"/>
</dbReference>
<dbReference type="InterPro" id="IPR006684">
    <property type="entry name" value="YbgC/YbaW"/>
</dbReference>
<dbReference type="EMBL" id="FOYD01000011">
    <property type="protein sequence ID" value="SFQ87566.1"/>
    <property type="molecule type" value="Genomic_DNA"/>
</dbReference>
<dbReference type="InterPro" id="IPR050563">
    <property type="entry name" value="4-hydroxybenzoyl-CoA_TE"/>
</dbReference>
<evidence type="ECO:0000313" key="3">
    <source>
        <dbReference type="EMBL" id="SFQ87566.1"/>
    </source>
</evidence>
<name>A0A1I6C304_9GAMM</name>
<gene>
    <name evidence="3" type="ORF">SAMN05216578_11175</name>
</gene>
<dbReference type="CDD" id="cd00586">
    <property type="entry name" value="4HBT"/>
    <property type="match status" value="1"/>
</dbReference>
<accession>A0A1I6C304</accession>
<dbReference type="Gene3D" id="3.10.129.10">
    <property type="entry name" value="Hotdog Thioesterase"/>
    <property type="match status" value="1"/>
</dbReference>
<comment type="similarity">
    <text evidence="1">Belongs to the 4-hydroxybenzoyl-CoA thioesterase family.</text>
</comment>
<organism evidence="3 4">
    <name type="scientific">Halopseudomonas formosensis</name>
    <dbReference type="NCBI Taxonomy" id="1002526"/>
    <lineage>
        <taxon>Bacteria</taxon>
        <taxon>Pseudomonadati</taxon>
        <taxon>Pseudomonadota</taxon>
        <taxon>Gammaproteobacteria</taxon>
        <taxon>Pseudomonadales</taxon>
        <taxon>Pseudomonadaceae</taxon>
        <taxon>Halopseudomonas</taxon>
    </lineage>
</organism>
<sequence>MQQEDFRFSTPLRVRWAEVDPQSIVFNGHYLTYCDVGITEYFRALRAATPDASIIGSDFFAVRTVLDYQAPAMFDDLLDIHVRVARLGNSSLQFAIGIYRDGELLVKGEIVYVHADMQTRRPAPFDPAFRQAVHAFESKAPEDSSTTPA</sequence>
<dbReference type="Pfam" id="PF13279">
    <property type="entry name" value="4HBT_2"/>
    <property type="match status" value="1"/>
</dbReference>
<dbReference type="PIRSF" id="PIRSF003230">
    <property type="entry name" value="YbgC"/>
    <property type="match status" value="1"/>
</dbReference>
<evidence type="ECO:0000256" key="2">
    <source>
        <dbReference type="ARBA" id="ARBA00022801"/>
    </source>
</evidence>
<evidence type="ECO:0000256" key="1">
    <source>
        <dbReference type="ARBA" id="ARBA00005953"/>
    </source>
</evidence>
<keyword evidence="2 3" id="KW-0378">Hydrolase</keyword>
<dbReference type="InterPro" id="IPR029069">
    <property type="entry name" value="HotDog_dom_sf"/>
</dbReference>
<dbReference type="STRING" id="1002526.SAMN05216578_11175"/>
<dbReference type="GO" id="GO:0047617">
    <property type="term" value="F:fatty acyl-CoA hydrolase activity"/>
    <property type="evidence" value="ECO:0007669"/>
    <property type="project" value="TreeGrafter"/>
</dbReference>
<proteinExistence type="inferred from homology"/>
<evidence type="ECO:0000313" key="4">
    <source>
        <dbReference type="Proteomes" id="UP000242815"/>
    </source>
</evidence>
<reference evidence="3 4" key="1">
    <citation type="submission" date="2016-10" db="EMBL/GenBank/DDBJ databases">
        <authorList>
            <person name="de Groot N.N."/>
        </authorList>
    </citation>
    <scope>NUCLEOTIDE SEQUENCE [LARGE SCALE GENOMIC DNA]</scope>
    <source>
        <strain evidence="3 4">JCM 18415</strain>
    </source>
</reference>
<dbReference type="RefSeq" id="WP_090540414.1">
    <property type="nucleotide sequence ID" value="NZ_FOYD01000011.1"/>
</dbReference>
<protein>
    <submittedName>
        <fullName evidence="3">Acyl-CoA thioester hydrolase</fullName>
    </submittedName>
</protein>
<dbReference type="NCBIfam" id="TIGR00051">
    <property type="entry name" value="YbgC/FadM family acyl-CoA thioesterase"/>
    <property type="match status" value="1"/>
</dbReference>
<dbReference type="Proteomes" id="UP000242815">
    <property type="component" value="Unassembled WGS sequence"/>
</dbReference>
<dbReference type="OrthoDB" id="9799036at2"/>
<dbReference type="AlphaFoldDB" id="A0A1I6C304"/>